<evidence type="ECO:0000313" key="2">
    <source>
        <dbReference type="EMBL" id="CAD8250396.1"/>
    </source>
</evidence>
<dbReference type="AlphaFoldDB" id="A0A7R9U0X7"/>
<dbReference type="PANTHER" id="PTHR35548">
    <property type="entry name" value="EXPRESSED PROTEIN"/>
    <property type="match status" value="1"/>
</dbReference>
<dbReference type="PANTHER" id="PTHR35548:SF1">
    <property type="entry name" value="EXPRESSED PROTEIN"/>
    <property type="match status" value="1"/>
</dbReference>
<dbReference type="InterPro" id="IPR038934">
    <property type="entry name" value="At5g64816-like"/>
</dbReference>
<accession>A0A7R9U0X7</accession>
<dbReference type="EMBL" id="HBDZ01015455">
    <property type="protein sequence ID" value="CAD8250396.1"/>
    <property type="molecule type" value="Transcribed_RNA"/>
</dbReference>
<name>A0A7R9U0X7_9VIRI</name>
<protein>
    <submittedName>
        <fullName evidence="2">Uncharacterized protein</fullName>
    </submittedName>
</protein>
<evidence type="ECO:0000256" key="1">
    <source>
        <dbReference type="SAM" id="SignalP"/>
    </source>
</evidence>
<keyword evidence="1" id="KW-0732">Signal</keyword>
<sequence length="120" mass="12317">MVNPWWLLSAPAAVVGGATVFRRGGGGSGGDVKARRVAAGEGEFVCERVCASNKLLNKLGGLAKDPTPGACVTVCGVSDVDACTEACAMAVCNNSHQVPKWNEECSSRCVAECMRASGRA</sequence>
<proteinExistence type="predicted"/>
<organism evidence="2">
    <name type="scientific">Prasinoderma coloniale</name>
    <dbReference type="NCBI Taxonomy" id="156133"/>
    <lineage>
        <taxon>Eukaryota</taxon>
        <taxon>Viridiplantae</taxon>
        <taxon>Prasinodermophyta</taxon>
        <taxon>Prasinodermophyceae</taxon>
        <taxon>Prasinodermales</taxon>
        <taxon>Prasinodermaceae</taxon>
        <taxon>Prasinoderma</taxon>
    </lineage>
</organism>
<feature type="chain" id="PRO_5031252414" evidence="1">
    <location>
        <begin position="18"/>
        <end position="120"/>
    </location>
</feature>
<gene>
    <name evidence="2" type="ORF">PCOL08062_LOCUS11928</name>
</gene>
<feature type="signal peptide" evidence="1">
    <location>
        <begin position="1"/>
        <end position="17"/>
    </location>
</feature>
<reference evidence="2" key="1">
    <citation type="submission" date="2021-01" db="EMBL/GenBank/DDBJ databases">
        <authorList>
            <person name="Corre E."/>
            <person name="Pelletier E."/>
            <person name="Niang G."/>
            <person name="Scheremetjew M."/>
            <person name="Finn R."/>
            <person name="Kale V."/>
            <person name="Holt S."/>
            <person name="Cochrane G."/>
            <person name="Meng A."/>
            <person name="Brown T."/>
            <person name="Cohen L."/>
        </authorList>
    </citation>
    <scope>NUCLEOTIDE SEQUENCE</scope>
    <source>
        <strain evidence="2">CCMP1413</strain>
    </source>
</reference>